<organism evidence="7 8">
    <name type="scientific">Solanum verrucosum</name>
    <dbReference type="NCBI Taxonomy" id="315347"/>
    <lineage>
        <taxon>Eukaryota</taxon>
        <taxon>Viridiplantae</taxon>
        <taxon>Streptophyta</taxon>
        <taxon>Embryophyta</taxon>
        <taxon>Tracheophyta</taxon>
        <taxon>Spermatophyta</taxon>
        <taxon>Magnoliopsida</taxon>
        <taxon>eudicotyledons</taxon>
        <taxon>Gunneridae</taxon>
        <taxon>Pentapetalae</taxon>
        <taxon>asterids</taxon>
        <taxon>lamiids</taxon>
        <taxon>Solanales</taxon>
        <taxon>Solanaceae</taxon>
        <taxon>Solanoideae</taxon>
        <taxon>Solaneae</taxon>
        <taxon>Solanum</taxon>
    </lineage>
</organism>
<dbReference type="PANTHER" id="PTHR31908">
    <property type="entry name" value="PROTEIN CROWDED NUCLEI 4"/>
    <property type="match status" value="1"/>
</dbReference>
<evidence type="ECO:0000256" key="5">
    <source>
        <dbReference type="SAM" id="Coils"/>
    </source>
</evidence>
<evidence type="ECO:0000256" key="2">
    <source>
        <dbReference type="ARBA" id="ARBA00023242"/>
    </source>
</evidence>
<feature type="compositionally biased region" description="Acidic residues" evidence="6">
    <location>
        <begin position="1140"/>
        <end position="1174"/>
    </location>
</feature>
<comment type="subcellular location">
    <subcellularLocation>
        <location evidence="3">Nucleus lamina</location>
    </subcellularLocation>
</comment>
<evidence type="ECO:0000256" key="6">
    <source>
        <dbReference type="SAM" id="MobiDB-lite"/>
    </source>
</evidence>
<accession>A0AAF0Q7T3</accession>
<name>A0AAF0Q7T3_SOLVR</name>
<proteinExistence type="inferred from homology"/>
<gene>
    <name evidence="7" type="ORF">MTR67_011821</name>
</gene>
<dbReference type="PANTHER" id="PTHR31908:SF11">
    <property type="entry name" value="PROTEIN CROWDED NUCLEI 1"/>
    <property type="match status" value="1"/>
</dbReference>
<feature type="coiled-coil region" evidence="5">
    <location>
        <begin position="105"/>
        <end position="132"/>
    </location>
</feature>
<protein>
    <recommendedName>
        <fullName evidence="9">Nuclear matrix constituent protein 1-like protein</fullName>
    </recommendedName>
</protein>
<dbReference type="EMBL" id="CP133614">
    <property type="protein sequence ID" value="WMV18436.1"/>
    <property type="molecule type" value="Genomic_DNA"/>
</dbReference>
<dbReference type="GO" id="GO:0006997">
    <property type="term" value="P:nucleus organization"/>
    <property type="evidence" value="ECO:0007669"/>
    <property type="project" value="InterPro"/>
</dbReference>
<evidence type="ECO:0008006" key="9">
    <source>
        <dbReference type="Google" id="ProtNLM"/>
    </source>
</evidence>
<comment type="similarity">
    <text evidence="4">Belongs to the CRWN family.</text>
</comment>
<evidence type="ECO:0000313" key="8">
    <source>
        <dbReference type="Proteomes" id="UP001234989"/>
    </source>
</evidence>
<feature type="compositionally biased region" description="Basic residues" evidence="6">
    <location>
        <begin position="924"/>
        <end position="935"/>
    </location>
</feature>
<reference evidence="7" key="1">
    <citation type="submission" date="2023-08" db="EMBL/GenBank/DDBJ databases">
        <title>A de novo genome assembly of Solanum verrucosum Schlechtendal, a Mexican diploid species geographically isolated from the other diploid A-genome species in potato relatives.</title>
        <authorList>
            <person name="Hosaka K."/>
        </authorList>
    </citation>
    <scope>NUCLEOTIDE SEQUENCE</scope>
    <source>
        <tissue evidence="7">Young leaves</tissue>
    </source>
</reference>
<dbReference type="GO" id="GO:0005652">
    <property type="term" value="C:nuclear lamina"/>
    <property type="evidence" value="ECO:0007669"/>
    <property type="project" value="UniProtKB-SubCell"/>
</dbReference>
<feature type="coiled-coil region" evidence="5">
    <location>
        <begin position="638"/>
        <end position="750"/>
    </location>
</feature>
<evidence type="ECO:0000256" key="1">
    <source>
        <dbReference type="ARBA" id="ARBA00023054"/>
    </source>
</evidence>
<feature type="region of interest" description="Disordered" evidence="6">
    <location>
        <begin position="1123"/>
        <end position="1180"/>
    </location>
</feature>
<keyword evidence="2" id="KW-0539">Nucleus</keyword>
<evidence type="ECO:0000313" key="7">
    <source>
        <dbReference type="EMBL" id="WMV18436.1"/>
    </source>
</evidence>
<feature type="compositionally biased region" description="Polar residues" evidence="6">
    <location>
        <begin position="1008"/>
        <end position="1018"/>
    </location>
</feature>
<evidence type="ECO:0000256" key="4">
    <source>
        <dbReference type="ARBA" id="ARBA00024208"/>
    </source>
</evidence>
<keyword evidence="1 5" id="KW-0175">Coiled coil</keyword>
<evidence type="ECO:0000256" key="3">
    <source>
        <dbReference type="ARBA" id="ARBA00024186"/>
    </source>
</evidence>
<dbReference type="AlphaFoldDB" id="A0AAF0Q7T3"/>
<feature type="region of interest" description="Disordered" evidence="6">
    <location>
        <begin position="417"/>
        <end position="437"/>
    </location>
</feature>
<feature type="region of interest" description="Disordered" evidence="6">
    <location>
        <begin position="904"/>
        <end position="1084"/>
    </location>
</feature>
<dbReference type="Proteomes" id="UP001234989">
    <property type="component" value="Chromosome 3"/>
</dbReference>
<feature type="compositionally biased region" description="Polar residues" evidence="6">
    <location>
        <begin position="960"/>
        <end position="974"/>
    </location>
</feature>
<dbReference type="InterPro" id="IPR040418">
    <property type="entry name" value="CRWN"/>
</dbReference>
<sequence length="1193" mass="137091">MSTPPRKVFSGWTLTPRTDLANKTVSKGKDVVFMGSGQKGLSSIQDYDTVDKVVLLDKVSKLENESKLELNFALQRQFFFLFMFRVFGSLLVDYQYNMGLLLIEKKEWSAKLEEIKQALSEANEAYRREHTAHLIALSEVEKREENLRKALGVENQCVRELEKELREMRSQYAETKYVADSKLDEAKALATSVEENSLHVELKLRAADAKTAEVSRKSSYIERKLRDIEAQENALRRERSSFNTEREAHESAVSKHREELREWERKLKEGEERLADARTLLNQREQRANENDSILRQKQSDLEDEQRKIDTANSVLRKKEVDMSSRLANLASTEKASELEDVRKSLEIKKEELDELQEKLNAKEREEIQKLMDEHRAILKSKEEEFELEMRQRHASLDEELKNKVIELEKKEAEVSHVEEKLKKREQALEKKSDKMKEKEKDLELKLKALKEREKSLKIDEKELETEKKQIFTEKDHLLALRVELENRRAELEKQQLKINEGIEQLKITEDEKMEHARLQSELKQEIDKCRDLRDTLLKEAEDLKQEKERFEREWEELDEKRSAIKKELQEVNDSKKKFEKLQHTEEERLKKEKLETENYVQRELEALKAAQETFAATMDHERSVLSEKTQSEKIRMLHDFEKQKRDLESEMQRKREEMEFALHEQKKHFEEEKQRKLSNANYLREVAHKEMEVMKSERVKLEKEKQEISSNKMHLAEQQSEMKKDIDVLDGLSRKLKDQREAFAKERERFLAFVKKQENCSSCGEGIRIFELSELQTLNDVVDFEAPSLRNVAQEYLTDGFQDTPGRANNELSPGALNSGSMASAGTMSWLRKCTTKLLKFSPGNKIEHPASEDFIGGSSLEEKFVGELPDTMSKKDQVDLAVSINGTFDDQKLQTDNSVREVEVGQDVPEDSQHSNINSQRRPVRKGRGKNSKTGHPNSKATSAKIILGENLKESENTHVNGGLETSINVNESQKEESSLFGEARSKTRKRTRIHGTASEFDGSHSDGQSDSVTATSRRKRRQKAAPSVQAPGEKRYNLRRPRSAAVATANGSLPELVSKSQEENGDSKAVPETPAAISDGELRNCDAALPAVADSPLMEAADDQGCTADIANELVDDTGLSEEMNGTPEGPSAYNVYDEEQEGDTTVQEDGERDEDADENDEVDEGNEEEEVLHPGEVSIGKKIWSFITT</sequence>
<keyword evidence="8" id="KW-1185">Reference proteome</keyword>